<dbReference type="GO" id="GO:0003777">
    <property type="term" value="F:microtubule motor activity"/>
    <property type="evidence" value="ECO:0007669"/>
    <property type="project" value="InterPro"/>
</dbReference>
<dbReference type="GO" id="GO:0007018">
    <property type="term" value="P:microtubule-based movement"/>
    <property type="evidence" value="ECO:0007669"/>
    <property type="project" value="InterPro"/>
</dbReference>
<dbReference type="PANTHER" id="PTHR47971">
    <property type="entry name" value="KINESIN-RELATED PROTEIN 6"/>
    <property type="match status" value="1"/>
</dbReference>
<dbReference type="GO" id="GO:0005874">
    <property type="term" value="C:microtubule"/>
    <property type="evidence" value="ECO:0007669"/>
    <property type="project" value="UniProtKB-KW"/>
</dbReference>
<keyword evidence="1" id="KW-0493">Microtubule</keyword>
<dbReference type="GO" id="GO:0008017">
    <property type="term" value="F:microtubule binding"/>
    <property type="evidence" value="ECO:0007669"/>
    <property type="project" value="InterPro"/>
</dbReference>
<evidence type="ECO:0000256" key="1">
    <source>
        <dbReference type="ARBA" id="ARBA00022701"/>
    </source>
</evidence>
<dbReference type="GO" id="GO:0007019">
    <property type="term" value="P:microtubule depolymerization"/>
    <property type="evidence" value="ECO:0007669"/>
    <property type="project" value="TreeGrafter"/>
</dbReference>
<evidence type="ECO:0000259" key="3">
    <source>
        <dbReference type="Pfam" id="PF00225"/>
    </source>
</evidence>
<name>A0A426YKX7_ENSVE</name>
<feature type="domain" description="Kinesin motor" evidence="3">
    <location>
        <begin position="29"/>
        <end position="152"/>
    </location>
</feature>
<organism evidence="4 5">
    <name type="scientific">Ensete ventricosum</name>
    <name type="common">Abyssinian banana</name>
    <name type="synonym">Musa ensete</name>
    <dbReference type="NCBI Taxonomy" id="4639"/>
    <lineage>
        <taxon>Eukaryota</taxon>
        <taxon>Viridiplantae</taxon>
        <taxon>Streptophyta</taxon>
        <taxon>Embryophyta</taxon>
        <taxon>Tracheophyta</taxon>
        <taxon>Spermatophyta</taxon>
        <taxon>Magnoliopsida</taxon>
        <taxon>Liliopsida</taxon>
        <taxon>Zingiberales</taxon>
        <taxon>Musaceae</taxon>
        <taxon>Ensete</taxon>
    </lineage>
</organism>
<evidence type="ECO:0000313" key="4">
    <source>
        <dbReference type="EMBL" id="RRT52415.1"/>
    </source>
</evidence>
<dbReference type="InterPro" id="IPR036961">
    <property type="entry name" value="Kinesin_motor_dom_sf"/>
</dbReference>
<evidence type="ECO:0000256" key="2">
    <source>
        <dbReference type="ARBA" id="ARBA00023175"/>
    </source>
</evidence>
<reference evidence="4 5" key="1">
    <citation type="journal article" date="2014" name="Agronomy (Basel)">
        <title>A Draft Genome Sequence for Ensete ventricosum, the Drought-Tolerant Tree Against Hunger.</title>
        <authorList>
            <person name="Harrison J."/>
            <person name="Moore K.A."/>
            <person name="Paszkiewicz K."/>
            <person name="Jones T."/>
            <person name="Grant M."/>
            <person name="Ambacheew D."/>
            <person name="Muzemil S."/>
            <person name="Studholme D.J."/>
        </authorList>
    </citation>
    <scope>NUCLEOTIDE SEQUENCE [LARGE SCALE GENOMIC DNA]</scope>
</reference>
<sequence length="158" mass="17953">MEVAELLPSSRNPVPLQNNLLKNLSADKEKTSSVAKIKVVVCSCHVDLTEYLEKHGFVFDAVLDEDVSNDEVTMLQVPKSAFTINQLHLVVLNSFLIVSGSGKTYTMQPLPLKASHDILRLMHHTYRYQGFQLYVSFFEIYGGKLFDLLNDRRFANVF</sequence>
<dbReference type="Gene3D" id="3.40.850.10">
    <property type="entry name" value="Kinesin motor domain"/>
    <property type="match status" value="1"/>
</dbReference>
<comment type="caution">
    <text evidence="4">The sequence shown here is derived from an EMBL/GenBank/DDBJ whole genome shotgun (WGS) entry which is preliminary data.</text>
</comment>
<dbReference type="Proteomes" id="UP000287651">
    <property type="component" value="Unassembled WGS sequence"/>
</dbReference>
<dbReference type="InterPro" id="IPR027640">
    <property type="entry name" value="Kinesin-like_fam"/>
</dbReference>
<dbReference type="InterPro" id="IPR001752">
    <property type="entry name" value="Kinesin_motor_dom"/>
</dbReference>
<accession>A0A426YKX7</accession>
<dbReference type="PANTHER" id="PTHR47971:SF15">
    <property type="entry name" value="KINESIN-LIKE PROTEIN KIN-13B"/>
    <property type="match status" value="1"/>
</dbReference>
<evidence type="ECO:0000313" key="5">
    <source>
        <dbReference type="Proteomes" id="UP000287651"/>
    </source>
</evidence>
<dbReference type="Pfam" id="PF00225">
    <property type="entry name" value="Kinesin"/>
    <property type="match status" value="1"/>
</dbReference>
<dbReference type="InterPro" id="IPR027417">
    <property type="entry name" value="P-loop_NTPase"/>
</dbReference>
<gene>
    <name evidence="4" type="ORF">B296_00046121</name>
</gene>
<dbReference type="SUPFAM" id="SSF52540">
    <property type="entry name" value="P-loop containing nucleoside triphosphate hydrolases"/>
    <property type="match status" value="1"/>
</dbReference>
<dbReference type="EMBL" id="AMZH03011682">
    <property type="protein sequence ID" value="RRT52415.1"/>
    <property type="molecule type" value="Genomic_DNA"/>
</dbReference>
<proteinExistence type="predicted"/>
<keyword evidence="2" id="KW-0505">Motor protein</keyword>
<dbReference type="GO" id="GO:0005524">
    <property type="term" value="F:ATP binding"/>
    <property type="evidence" value="ECO:0007669"/>
    <property type="project" value="InterPro"/>
</dbReference>
<dbReference type="AlphaFoldDB" id="A0A426YKX7"/>
<protein>
    <recommendedName>
        <fullName evidence="3">Kinesin motor domain-containing protein</fullName>
    </recommendedName>
</protein>